<dbReference type="AlphaFoldDB" id="A0A5N1GM94"/>
<feature type="binding site" evidence="11">
    <location>
        <position position="151"/>
    </location>
    <ligand>
        <name>Mg(2+)</name>
        <dbReference type="ChEBI" id="CHEBI:18420"/>
    </ligand>
</feature>
<feature type="binding site" evidence="11">
    <location>
        <position position="120"/>
    </location>
    <ligand>
        <name>FMN</name>
        <dbReference type="ChEBI" id="CHEBI:58210"/>
    </ligand>
</feature>
<keyword evidence="9 11" id="KW-0413">Isomerase</keyword>
<evidence type="ECO:0000256" key="9">
    <source>
        <dbReference type="ARBA" id="ARBA00023235"/>
    </source>
</evidence>
<keyword evidence="3 11" id="KW-0285">Flavoprotein</keyword>
<comment type="cofactor">
    <cofactor evidence="1 11">
        <name>FMN</name>
        <dbReference type="ChEBI" id="CHEBI:58210"/>
    </cofactor>
</comment>
<dbReference type="PANTHER" id="PTHR43665">
    <property type="entry name" value="ISOPENTENYL-DIPHOSPHATE DELTA-ISOMERASE"/>
    <property type="match status" value="1"/>
</dbReference>
<feature type="binding site" evidence="11">
    <location>
        <position position="91"/>
    </location>
    <ligand>
        <name>FMN</name>
        <dbReference type="ChEBI" id="CHEBI:58210"/>
    </ligand>
</feature>
<name>A0A5N1GM94_9LACT</name>
<evidence type="ECO:0000256" key="5">
    <source>
        <dbReference type="ARBA" id="ARBA00022723"/>
    </source>
</evidence>
<keyword evidence="8 11" id="KW-0414">Isoprene biosynthesis</keyword>
<dbReference type="InterPro" id="IPR013785">
    <property type="entry name" value="Aldolase_TIM"/>
</dbReference>
<feature type="binding site" evidence="11">
    <location>
        <position position="182"/>
    </location>
    <ligand>
        <name>FMN</name>
        <dbReference type="ChEBI" id="CHEBI:58210"/>
    </ligand>
</feature>
<dbReference type="Pfam" id="PF01070">
    <property type="entry name" value="FMN_dh"/>
    <property type="match status" value="1"/>
</dbReference>
<reference evidence="13 14" key="1">
    <citation type="submission" date="2019-09" db="EMBL/GenBank/DDBJ databases">
        <title>Draft genome sequence assemblies of isolates from the urinary tract.</title>
        <authorList>
            <person name="Mores C.R."/>
            <person name="Putonti C."/>
            <person name="Wolfe A.J."/>
        </authorList>
    </citation>
    <scope>NUCLEOTIDE SEQUENCE [LARGE SCALE GENOMIC DNA]</scope>
    <source>
        <strain evidence="13 14">UMB623</strain>
    </source>
</reference>
<dbReference type="CDD" id="cd02811">
    <property type="entry name" value="IDI-2_FMN"/>
    <property type="match status" value="1"/>
</dbReference>
<evidence type="ECO:0000256" key="8">
    <source>
        <dbReference type="ARBA" id="ARBA00023229"/>
    </source>
</evidence>
<feature type="binding site" evidence="11">
    <location>
        <position position="150"/>
    </location>
    <ligand>
        <name>substrate</name>
    </ligand>
</feature>
<evidence type="ECO:0000259" key="12">
    <source>
        <dbReference type="Pfam" id="PF01070"/>
    </source>
</evidence>
<dbReference type="EC" id="5.3.3.2" evidence="11"/>
<keyword evidence="2 11" id="KW-0963">Cytoplasm</keyword>
<evidence type="ECO:0000256" key="11">
    <source>
        <dbReference type="HAMAP-Rule" id="MF_00354"/>
    </source>
</evidence>
<keyword evidence="5 11" id="KW-0479">Metal-binding</keyword>
<dbReference type="GO" id="GO:0010181">
    <property type="term" value="F:FMN binding"/>
    <property type="evidence" value="ECO:0007669"/>
    <property type="project" value="UniProtKB-UniRule"/>
</dbReference>
<dbReference type="Proteomes" id="UP000327148">
    <property type="component" value="Unassembled WGS sequence"/>
</dbReference>
<evidence type="ECO:0000256" key="2">
    <source>
        <dbReference type="ARBA" id="ARBA00022490"/>
    </source>
</evidence>
<proteinExistence type="inferred from homology"/>
<dbReference type="GO" id="GO:0005737">
    <property type="term" value="C:cytoplasm"/>
    <property type="evidence" value="ECO:0007669"/>
    <property type="project" value="UniProtKB-SubCell"/>
</dbReference>
<dbReference type="OrthoDB" id="9795032at2"/>
<feature type="binding site" evidence="11">
    <location>
        <begin position="4"/>
        <end position="5"/>
    </location>
    <ligand>
        <name>substrate</name>
    </ligand>
</feature>
<keyword evidence="4 11" id="KW-0288">FMN</keyword>
<evidence type="ECO:0000256" key="10">
    <source>
        <dbReference type="ARBA" id="ARBA00025810"/>
    </source>
</evidence>
<dbReference type="EMBL" id="VYWO01000001">
    <property type="protein sequence ID" value="KAA9302093.1"/>
    <property type="molecule type" value="Genomic_DNA"/>
</dbReference>
<dbReference type="PANTHER" id="PTHR43665:SF1">
    <property type="entry name" value="ISOPENTENYL-DIPHOSPHATE DELTA-ISOMERASE"/>
    <property type="match status" value="1"/>
</dbReference>
<feature type="binding site" evidence="11">
    <location>
        <begin position="279"/>
        <end position="280"/>
    </location>
    <ligand>
        <name>FMN</name>
        <dbReference type="ChEBI" id="CHEBI:58210"/>
    </ligand>
</feature>
<dbReference type="STRING" id="119206.AWM72_07645"/>
<comment type="caution">
    <text evidence="13">The sequence shown here is derived from an EMBL/GenBank/DDBJ whole genome shotgun (WGS) entry which is preliminary data.</text>
</comment>
<evidence type="ECO:0000256" key="4">
    <source>
        <dbReference type="ARBA" id="ARBA00022643"/>
    </source>
</evidence>
<evidence type="ECO:0000313" key="14">
    <source>
        <dbReference type="Proteomes" id="UP000327148"/>
    </source>
</evidence>
<dbReference type="SUPFAM" id="SSF51395">
    <property type="entry name" value="FMN-linked oxidoreductases"/>
    <property type="match status" value="1"/>
</dbReference>
<evidence type="ECO:0000256" key="7">
    <source>
        <dbReference type="ARBA" id="ARBA00022857"/>
    </source>
</evidence>
<dbReference type="InterPro" id="IPR011179">
    <property type="entry name" value="IPdP_isomerase"/>
</dbReference>
<keyword evidence="7 11" id="KW-0521">NADP</keyword>
<feature type="domain" description="FMN-dependent dehydrogenase" evidence="12">
    <location>
        <begin position="166"/>
        <end position="283"/>
    </location>
</feature>
<feature type="binding site" evidence="11">
    <location>
        <position position="212"/>
    </location>
    <ligand>
        <name>FMN</name>
        <dbReference type="ChEBI" id="CHEBI:58210"/>
    </ligand>
</feature>
<comment type="cofactor">
    <cofactor evidence="11">
        <name>NADPH</name>
        <dbReference type="ChEBI" id="CHEBI:57783"/>
    </cofactor>
</comment>
<feature type="binding site" evidence="11">
    <location>
        <position position="207"/>
    </location>
    <ligand>
        <name>FMN</name>
        <dbReference type="ChEBI" id="CHEBI:58210"/>
    </ligand>
</feature>
<gene>
    <name evidence="11" type="primary">fni</name>
    <name evidence="13" type="ORF">F6I03_02470</name>
</gene>
<dbReference type="GO" id="GO:0016491">
    <property type="term" value="F:oxidoreductase activity"/>
    <property type="evidence" value="ECO:0007669"/>
    <property type="project" value="InterPro"/>
</dbReference>
<keyword evidence="6 11" id="KW-0460">Magnesium</keyword>
<evidence type="ECO:0000256" key="6">
    <source>
        <dbReference type="ARBA" id="ARBA00022842"/>
    </source>
</evidence>
<comment type="catalytic activity">
    <reaction evidence="11">
        <text>isopentenyl diphosphate = dimethylallyl diphosphate</text>
        <dbReference type="Rhea" id="RHEA:23284"/>
        <dbReference type="ChEBI" id="CHEBI:57623"/>
        <dbReference type="ChEBI" id="CHEBI:128769"/>
        <dbReference type="EC" id="5.3.3.2"/>
    </reaction>
</comment>
<protein>
    <recommendedName>
        <fullName evidence="11">Isopentenyl-diphosphate delta-isomerase</fullName>
        <shortName evidence="11">IPP isomerase</shortName>
        <ecNumber evidence="11">5.3.3.2</ecNumber>
    </recommendedName>
    <alternativeName>
        <fullName evidence="11">Isopentenyl diphosphate:dimethylallyl diphosphate isomerase</fullName>
    </alternativeName>
    <alternativeName>
        <fullName evidence="11">Isopentenyl pyrophosphate isomerase</fullName>
    </alternativeName>
    <alternativeName>
        <fullName evidence="11">Type 2 isopentenyl diphosphate isomerase</fullName>
        <shortName evidence="11">IDI-2</shortName>
    </alternativeName>
</protein>
<comment type="similarity">
    <text evidence="11">Belongs to the IPP isomerase type 2 family.</text>
</comment>
<dbReference type="RefSeq" id="WP_070431813.1">
    <property type="nucleotide sequence ID" value="NZ_VYWO01000001.1"/>
</dbReference>
<comment type="cofactor">
    <cofactor evidence="11">
        <name>Mg(2+)</name>
        <dbReference type="ChEBI" id="CHEBI:18420"/>
    </cofactor>
</comment>
<comment type="caution">
    <text evidence="11">Lacks conserved residue(s) required for the propagation of feature annotation.</text>
</comment>
<organism evidence="13 14">
    <name type="scientific">Aerococcus sanguinicola</name>
    <dbReference type="NCBI Taxonomy" id="119206"/>
    <lineage>
        <taxon>Bacteria</taxon>
        <taxon>Bacillati</taxon>
        <taxon>Bacillota</taxon>
        <taxon>Bacilli</taxon>
        <taxon>Lactobacillales</taxon>
        <taxon>Aerococcaceae</taxon>
        <taxon>Aerococcus</taxon>
    </lineage>
</organism>
<evidence type="ECO:0000256" key="3">
    <source>
        <dbReference type="ARBA" id="ARBA00022630"/>
    </source>
</evidence>
<comment type="function">
    <text evidence="11">Involved in the biosynthesis of isoprenoids. Catalyzes the 1,3-allylic rearrangement of the homoallylic substrate isopentenyl (IPP) to its allylic isomer, dimethylallyl diphosphate (DMAPP).</text>
</comment>
<feature type="binding site" evidence="11">
    <location>
        <begin position="61"/>
        <end position="63"/>
    </location>
    <ligand>
        <name>FMN</name>
        <dbReference type="ChEBI" id="CHEBI:58210"/>
    </ligand>
</feature>
<dbReference type="GO" id="GO:0004452">
    <property type="term" value="F:isopentenyl-diphosphate delta-isomerase activity"/>
    <property type="evidence" value="ECO:0007669"/>
    <property type="project" value="UniProtKB-UniRule"/>
</dbReference>
<dbReference type="GO" id="GO:0008299">
    <property type="term" value="P:isoprenoid biosynthetic process"/>
    <property type="evidence" value="ECO:0007669"/>
    <property type="project" value="UniProtKB-UniRule"/>
</dbReference>
<dbReference type="Gene3D" id="3.20.20.70">
    <property type="entry name" value="Aldolase class I"/>
    <property type="match status" value="1"/>
</dbReference>
<dbReference type="GO" id="GO:0070402">
    <property type="term" value="F:NADPH binding"/>
    <property type="evidence" value="ECO:0007669"/>
    <property type="project" value="UniProtKB-UniRule"/>
</dbReference>
<dbReference type="NCBIfam" id="TIGR02151">
    <property type="entry name" value="IPP_isom_2"/>
    <property type="match status" value="1"/>
</dbReference>
<dbReference type="PIRSF" id="PIRSF003314">
    <property type="entry name" value="IPP_isomerase"/>
    <property type="match status" value="1"/>
</dbReference>
<dbReference type="HAMAP" id="MF_00354">
    <property type="entry name" value="Idi_2"/>
    <property type="match status" value="1"/>
</dbReference>
<dbReference type="InterPro" id="IPR000262">
    <property type="entry name" value="FMN-dep_DH"/>
</dbReference>
<comment type="subunit">
    <text evidence="10 11">Homooctamer. Dimer of tetramers.</text>
</comment>
<comment type="subcellular location">
    <subcellularLocation>
        <location evidence="11">Cytoplasm</location>
    </subcellularLocation>
</comment>
<dbReference type="GO" id="GO:0000287">
    <property type="term" value="F:magnesium ion binding"/>
    <property type="evidence" value="ECO:0007669"/>
    <property type="project" value="UniProtKB-UniRule"/>
</dbReference>
<evidence type="ECO:0000256" key="1">
    <source>
        <dbReference type="ARBA" id="ARBA00001917"/>
    </source>
</evidence>
<sequence>MTNRKDDHVKEAAANYGEIKTSDFDHVRFVHQSIGQLAEEDIDLSSHWLGQDFPLPFYINAMTGGSTWTKEINGRLAHLARELKVPMASGSLSAALRDPKQEDSFRIIREIYPDGFVLANVGADRDGQDAKRAVEILQADALQVHLNLPQEIVMPEGDRDFRKIKDHLLDIQAQVDVPIVVKEVGFGMSRESMEELAQLGFSTLDISGRGGTNFAQIENQRRADQDFAELFDWGQTTVVSLLEASQLREDLTILASGGIRQPLDLVKALSLGAQAVGMSGYFLQLVLNHDLETSVQKVQNFIEKTKLIYLLLNCRNSQELKHLDLILSDGPWHWAQLRGIDAQALAQRSQSKSQD</sequence>
<feature type="binding site" evidence="11">
    <location>
        <begin position="258"/>
        <end position="260"/>
    </location>
    <ligand>
        <name>FMN</name>
        <dbReference type="ChEBI" id="CHEBI:58210"/>
    </ligand>
</feature>
<evidence type="ECO:0000313" key="13">
    <source>
        <dbReference type="EMBL" id="KAA9302093.1"/>
    </source>
</evidence>
<accession>A0A5N1GM94</accession>